<gene>
    <name evidence="1" type="ORF">H8K55_13505</name>
</gene>
<dbReference type="InterPro" id="IPR052931">
    <property type="entry name" value="Prophage_regulatory_activator"/>
</dbReference>
<reference evidence="1 2" key="1">
    <citation type="submission" date="2020-08" db="EMBL/GenBank/DDBJ databases">
        <title>Novel species isolated from subtropical streams in China.</title>
        <authorList>
            <person name="Lu H."/>
        </authorList>
    </citation>
    <scope>NUCLEOTIDE SEQUENCE [LARGE SCALE GENOMIC DNA]</scope>
    <source>
        <strain evidence="1 2">LX15W</strain>
    </source>
</reference>
<evidence type="ECO:0000313" key="1">
    <source>
        <dbReference type="EMBL" id="MBC3874604.1"/>
    </source>
</evidence>
<dbReference type="Gene3D" id="1.10.238.160">
    <property type="match status" value="1"/>
</dbReference>
<name>A0ABR6YDH6_9BURK</name>
<dbReference type="Pfam" id="PF05930">
    <property type="entry name" value="Phage_AlpA"/>
    <property type="match status" value="1"/>
</dbReference>
<comment type="caution">
    <text evidence="1">The sequence shown here is derived from an EMBL/GenBank/DDBJ whole genome shotgun (WGS) entry which is preliminary data.</text>
</comment>
<dbReference type="RefSeq" id="WP_186942580.1">
    <property type="nucleotide sequence ID" value="NZ_JACOGA010000011.1"/>
</dbReference>
<sequence>MKIVLHPKNLSFGDAGVNSNCEQILRLPLVIALTGLSKSSIYAAMIQNRFPMSVAIGVRAVGWKRKDITNWLESRKPSNLKEAA</sequence>
<dbReference type="Proteomes" id="UP000624279">
    <property type="component" value="Unassembled WGS sequence"/>
</dbReference>
<organism evidence="1 2">
    <name type="scientific">Undibacterium flavidum</name>
    <dbReference type="NCBI Taxonomy" id="2762297"/>
    <lineage>
        <taxon>Bacteria</taxon>
        <taxon>Pseudomonadati</taxon>
        <taxon>Pseudomonadota</taxon>
        <taxon>Betaproteobacteria</taxon>
        <taxon>Burkholderiales</taxon>
        <taxon>Oxalobacteraceae</taxon>
        <taxon>Undibacterium</taxon>
    </lineage>
</organism>
<keyword evidence="2" id="KW-1185">Reference proteome</keyword>
<proteinExistence type="predicted"/>
<protein>
    <submittedName>
        <fullName evidence="1">AlpA family phage regulatory protein</fullName>
    </submittedName>
</protein>
<evidence type="ECO:0000313" key="2">
    <source>
        <dbReference type="Proteomes" id="UP000624279"/>
    </source>
</evidence>
<accession>A0ABR6YDH6</accession>
<dbReference type="EMBL" id="JACOGA010000011">
    <property type="protein sequence ID" value="MBC3874604.1"/>
    <property type="molecule type" value="Genomic_DNA"/>
</dbReference>
<dbReference type="PANTHER" id="PTHR36154:SF1">
    <property type="entry name" value="DNA-BINDING TRANSCRIPTIONAL ACTIVATOR ALPA"/>
    <property type="match status" value="1"/>
</dbReference>
<dbReference type="PANTHER" id="PTHR36154">
    <property type="entry name" value="DNA-BINDING TRANSCRIPTIONAL ACTIVATOR ALPA"/>
    <property type="match status" value="1"/>
</dbReference>
<dbReference type="InterPro" id="IPR010260">
    <property type="entry name" value="AlpA"/>
</dbReference>